<accession>A0A9Q1H6C3</accession>
<sequence>MDVPCAVCKAPSRFGQLMIPGKNSCPSAEWTLEYSGYLMSERNHPAHLRAMYICVDREMQSVGGSHGPSTSRGVIRFVESRCSWGGGGLPCGPYVDGYELTCAVCTQ</sequence>
<dbReference type="OrthoDB" id="10062678at2759"/>
<gene>
    <name evidence="1" type="ORF">HOLleu_24487</name>
</gene>
<proteinExistence type="predicted"/>
<evidence type="ECO:0000313" key="1">
    <source>
        <dbReference type="EMBL" id="KAJ8034065.1"/>
    </source>
</evidence>
<evidence type="ECO:0000313" key="2">
    <source>
        <dbReference type="Proteomes" id="UP001152320"/>
    </source>
</evidence>
<dbReference type="GO" id="GO:0005615">
    <property type="term" value="C:extracellular space"/>
    <property type="evidence" value="ECO:0007669"/>
    <property type="project" value="TreeGrafter"/>
</dbReference>
<reference evidence="1" key="1">
    <citation type="submission" date="2021-10" db="EMBL/GenBank/DDBJ databases">
        <title>Tropical sea cucumber genome reveals ecological adaptation and Cuvierian tubules defense mechanism.</title>
        <authorList>
            <person name="Chen T."/>
        </authorList>
    </citation>
    <scope>NUCLEOTIDE SEQUENCE</scope>
    <source>
        <strain evidence="1">Nanhai2018</strain>
        <tissue evidence="1">Muscle</tissue>
    </source>
</reference>
<protein>
    <submittedName>
        <fullName evidence="1">Uncharacterized protein</fullName>
    </submittedName>
</protein>
<name>A0A9Q1H6C3_HOLLE</name>
<dbReference type="PANTHER" id="PTHR24024:SF18">
    <property type="entry name" value="SHORT-CHAIN COLLAGEN C4-LIKE"/>
    <property type="match status" value="1"/>
</dbReference>
<dbReference type="InterPro" id="IPR051077">
    <property type="entry name" value="Ca-dependent_lectin"/>
</dbReference>
<dbReference type="PANTHER" id="PTHR24024">
    <property type="entry name" value="PULMONARY SURFACTANT-ASSOCIATED PROTEIN A"/>
    <property type="match status" value="1"/>
</dbReference>
<comment type="caution">
    <text evidence="1">The sequence shown here is derived from an EMBL/GenBank/DDBJ whole genome shotgun (WGS) entry which is preliminary data.</text>
</comment>
<organism evidence="1 2">
    <name type="scientific">Holothuria leucospilota</name>
    <name type="common">Black long sea cucumber</name>
    <name type="synonym">Mertensiothuria leucospilota</name>
    <dbReference type="NCBI Taxonomy" id="206669"/>
    <lineage>
        <taxon>Eukaryota</taxon>
        <taxon>Metazoa</taxon>
        <taxon>Echinodermata</taxon>
        <taxon>Eleutherozoa</taxon>
        <taxon>Echinozoa</taxon>
        <taxon>Holothuroidea</taxon>
        <taxon>Aspidochirotacea</taxon>
        <taxon>Aspidochirotida</taxon>
        <taxon>Holothuriidae</taxon>
        <taxon>Holothuria</taxon>
    </lineage>
</organism>
<dbReference type="Proteomes" id="UP001152320">
    <property type="component" value="Chromosome 11"/>
</dbReference>
<dbReference type="AlphaFoldDB" id="A0A9Q1H6C3"/>
<dbReference type="EMBL" id="JAIZAY010000011">
    <property type="protein sequence ID" value="KAJ8034065.1"/>
    <property type="molecule type" value="Genomic_DNA"/>
</dbReference>
<keyword evidence="2" id="KW-1185">Reference proteome</keyword>